<organism evidence="3 4">
    <name type="scientific">Candidatus Chisholmbacteria bacterium RIFCSPHIGHO2_01_FULL_52_32</name>
    <dbReference type="NCBI Taxonomy" id="1797591"/>
    <lineage>
        <taxon>Bacteria</taxon>
        <taxon>Candidatus Chisholmiibacteriota</taxon>
    </lineage>
</organism>
<name>A0A1G1VSR4_9BACT</name>
<dbReference type="NCBIfam" id="TIGR00252">
    <property type="entry name" value="YraN family protein"/>
    <property type="match status" value="1"/>
</dbReference>
<dbReference type="InterPro" id="IPR011335">
    <property type="entry name" value="Restrct_endonuc-II-like"/>
</dbReference>
<evidence type="ECO:0000313" key="4">
    <source>
        <dbReference type="Proteomes" id="UP000179233"/>
    </source>
</evidence>
<dbReference type="CDD" id="cd20736">
    <property type="entry name" value="PoNe_Nuclease"/>
    <property type="match status" value="1"/>
</dbReference>
<protein>
    <recommendedName>
        <fullName evidence="2">UPF0102 protein A2786_02770</fullName>
    </recommendedName>
</protein>
<dbReference type="EMBL" id="MHCJ01000003">
    <property type="protein sequence ID" value="OGY18400.1"/>
    <property type="molecule type" value="Genomic_DNA"/>
</dbReference>
<dbReference type="AlphaFoldDB" id="A0A1G1VSR4"/>
<evidence type="ECO:0000256" key="1">
    <source>
        <dbReference type="ARBA" id="ARBA00006738"/>
    </source>
</evidence>
<proteinExistence type="inferred from homology"/>
<dbReference type="NCBIfam" id="NF009154">
    <property type="entry name" value="PRK12497.3-3"/>
    <property type="match status" value="1"/>
</dbReference>
<gene>
    <name evidence="3" type="ORF">A2786_02770</name>
</gene>
<dbReference type="InterPro" id="IPR003509">
    <property type="entry name" value="UPF0102_YraN-like"/>
</dbReference>
<dbReference type="InterPro" id="IPR011856">
    <property type="entry name" value="tRNA_endonuc-like_dom_sf"/>
</dbReference>
<dbReference type="SUPFAM" id="SSF52980">
    <property type="entry name" value="Restriction endonuclease-like"/>
    <property type="match status" value="1"/>
</dbReference>
<dbReference type="Pfam" id="PF02021">
    <property type="entry name" value="UPF0102"/>
    <property type="match status" value="1"/>
</dbReference>
<comment type="caution">
    <text evidence="3">The sequence shown here is derived from an EMBL/GenBank/DDBJ whole genome shotgun (WGS) entry which is preliminary data.</text>
</comment>
<accession>A0A1G1VSR4</accession>
<dbReference type="NCBIfam" id="NF009150">
    <property type="entry name" value="PRK12497.1-3"/>
    <property type="match status" value="1"/>
</dbReference>
<evidence type="ECO:0000256" key="2">
    <source>
        <dbReference type="HAMAP-Rule" id="MF_00048"/>
    </source>
</evidence>
<dbReference type="PANTHER" id="PTHR34039">
    <property type="entry name" value="UPF0102 PROTEIN YRAN"/>
    <property type="match status" value="1"/>
</dbReference>
<dbReference type="HAMAP" id="MF_00048">
    <property type="entry name" value="UPF0102"/>
    <property type="match status" value="1"/>
</dbReference>
<dbReference type="Proteomes" id="UP000179233">
    <property type="component" value="Unassembled WGS sequence"/>
</dbReference>
<dbReference type="GO" id="GO:0003676">
    <property type="term" value="F:nucleic acid binding"/>
    <property type="evidence" value="ECO:0007669"/>
    <property type="project" value="InterPro"/>
</dbReference>
<evidence type="ECO:0000313" key="3">
    <source>
        <dbReference type="EMBL" id="OGY18400.1"/>
    </source>
</evidence>
<dbReference type="Gene3D" id="3.40.1350.10">
    <property type="match status" value="1"/>
</dbReference>
<comment type="similarity">
    <text evidence="1 2">Belongs to the UPF0102 family.</text>
</comment>
<sequence length="121" mass="13891">MTVKRRFLGARGEDLALFYLRKLGYKLLDRNFSCPYGEIDLILLDKKTLVFVEVKTRFSLRYGNPVEAVTKRKLKSILTTANIFMKLNRRTPSSMRVDVVAIEVTGQGELKSIRHLKNVTA</sequence>
<reference evidence="3 4" key="1">
    <citation type="journal article" date="2016" name="Nat. Commun.">
        <title>Thousands of microbial genomes shed light on interconnected biogeochemical processes in an aquifer system.</title>
        <authorList>
            <person name="Anantharaman K."/>
            <person name="Brown C.T."/>
            <person name="Hug L.A."/>
            <person name="Sharon I."/>
            <person name="Castelle C.J."/>
            <person name="Probst A.J."/>
            <person name="Thomas B.C."/>
            <person name="Singh A."/>
            <person name="Wilkins M.J."/>
            <person name="Karaoz U."/>
            <person name="Brodie E.L."/>
            <person name="Williams K.H."/>
            <person name="Hubbard S.S."/>
            <person name="Banfield J.F."/>
        </authorList>
    </citation>
    <scope>NUCLEOTIDE SEQUENCE [LARGE SCALE GENOMIC DNA]</scope>
</reference>
<dbReference type="PANTHER" id="PTHR34039:SF1">
    <property type="entry name" value="UPF0102 PROTEIN YRAN"/>
    <property type="match status" value="1"/>
</dbReference>